<evidence type="ECO:0000256" key="1">
    <source>
        <dbReference type="SAM" id="MobiDB-lite"/>
    </source>
</evidence>
<protein>
    <submittedName>
        <fullName evidence="2">Uncharacterized protein</fullName>
    </submittedName>
</protein>
<sequence>MPLTQPLWGLPMPLTPPRGAGLVDASPAVPGDVIPRSNTGPGDPGITSAAAASTPPLPELEVCLECIPARDEKDTGSESQSRCPPVEHQDIATIAALLTVLPYLVSVWQKVKLAAITSGDYKGAELIDASMLGGWEPENRTVAVYPIIRGNRTTPDTLFQWPVLSELHQLVAKHDLGSTAVANML</sequence>
<name>A0A8K1DAZ2_9PASS</name>
<evidence type="ECO:0000313" key="3">
    <source>
        <dbReference type="Proteomes" id="UP000796761"/>
    </source>
</evidence>
<keyword evidence="3" id="KW-1185">Reference proteome</keyword>
<dbReference type="AlphaFoldDB" id="A0A8K1DAZ2"/>
<comment type="caution">
    <text evidence="2">The sequence shown here is derived from an EMBL/GenBank/DDBJ whole genome shotgun (WGS) entry which is preliminary data.</text>
</comment>
<feature type="region of interest" description="Disordered" evidence="1">
    <location>
        <begin position="31"/>
        <end position="52"/>
    </location>
</feature>
<organism evidence="2 3">
    <name type="scientific">Zosterops borbonicus</name>
    <dbReference type="NCBI Taxonomy" id="364589"/>
    <lineage>
        <taxon>Eukaryota</taxon>
        <taxon>Metazoa</taxon>
        <taxon>Chordata</taxon>
        <taxon>Craniata</taxon>
        <taxon>Vertebrata</taxon>
        <taxon>Euteleostomi</taxon>
        <taxon>Archelosauria</taxon>
        <taxon>Archosauria</taxon>
        <taxon>Dinosauria</taxon>
        <taxon>Saurischia</taxon>
        <taxon>Theropoda</taxon>
        <taxon>Coelurosauria</taxon>
        <taxon>Aves</taxon>
        <taxon>Neognathae</taxon>
        <taxon>Neoaves</taxon>
        <taxon>Telluraves</taxon>
        <taxon>Australaves</taxon>
        <taxon>Passeriformes</taxon>
        <taxon>Sylvioidea</taxon>
        <taxon>Zosteropidae</taxon>
        <taxon>Zosterops</taxon>
    </lineage>
</organism>
<dbReference type="Proteomes" id="UP000796761">
    <property type="component" value="Unassembled WGS sequence"/>
</dbReference>
<dbReference type="OrthoDB" id="10409387at2759"/>
<reference evidence="2" key="1">
    <citation type="submission" date="2019-04" db="EMBL/GenBank/DDBJ databases">
        <title>Genome assembly of Zosterops borbonicus 15179.</title>
        <authorList>
            <person name="Leroy T."/>
            <person name="Anselmetti Y."/>
            <person name="Tilak M.-K."/>
            <person name="Nabholz B."/>
        </authorList>
    </citation>
    <scope>NUCLEOTIDE SEQUENCE</scope>
    <source>
        <strain evidence="2">HGM_15179</strain>
        <tissue evidence="2">Muscle</tissue>
    </source>
</reference>
<proteinExistence type="predicted"/>
<dbReference type="EMBL" id="SWJQ01001665">
    <property type="protein sequence ID" value="TRZ07693.1"/>
    <property type="molecule type" value="Genomic_DNA"/>
</dbReference>
<gene>
    <name evidence="2" type="ORF">HGM15179_019410</name>
</gene>
<evidence type="ECO:0000313" key="2">
    <source>
        <dbReference type="EMBL" id="TRZ07693.1"/>
    </source>
</evidence>
<accession>A0A8K1DAZ2</accession>